<dbReference type="Proteomes" id="UP000675880">
    <property type="component" value="Unassembled WGS sequence"/>
</dbReference>
<keyword evidence="2" id="KW-1185">Reference proteome</keyword>
<protein>
    <submittedName>
        <fullName evidence="1">Uncharacterized protein</fullName>
    </submittedName>
</protein>
<evidence type="ECO:0000313" key="1">
    <source>
        <dbReference type="EMBL" id="CAE6715201.1"/>
    </source>
</evidence>
<reference evidence="1 2" key="1">
    <citation type="submission" date="2021-02" db="EMBL/GenBank/DDBJ databases">
        <authorList>
            <person name="Han P."/>
        </authorList>
    </citation>
    <scope>NUCLEOTIDE SEQUENCE [LARGE SCALE GENOMIC DNA]</scope>
    <source>
        <strain evidence="1">Candidatus Nitrospira sp. ZN2</strain>
    </source>
</reference>
<proteinExistence type="predicted"/>
<gene>
    <name evidence="1" type="ORF">NSPZN2_11413</name>
</gene>
<name>A0ABM8QTX3_9BACT</name>
<dbReference type="RefSeq" id="WP_213041161.1">
    <property type="nucleotide sequence ID" value="NZ_CAJNBJ010000001.1"/>
</dbReference>
<evidence type="ECO:0000313" key="2">
    <source>
        <dbReference type="Proteomes" id="UP000675880"/>
    </source>
</evidence>
<organism evidence="1 2">
    <name type="scientific">Nitrospira defluvii</name>
    <dbReference type="NCBI Taxonomy" id="330214"/>
    <lineage>
        <taxon>Bacteria</taxon>
        <taxon>Pseudomonadati</taxon>
        <taxon>Nitrospirota</taxon>
        <taxon>Nitrospiria</taxon>
        <taxon>Nitrospirales</taxon>
        <taxon>Nitrospiraceae</taxon>
        <taxon>Nitrospira</taxon>
    </lineage>
</organism>
<dbReference type="EMBL" id="CAJNBJ010000001">
    <property type="protein sequence ID" value="CAE6715201.1"/>
    <property type="molecule type" value="Genomic_DNA"/>
</dbReference>
<accession>A0ABM8QTX3</accession>
<comment type="caution">
    <text evidence="1">The sequence shown here is derived from an EMBL/GenBank/DDBJ whole genome shotgun (WGS) entry which is preliminary data.</text>
</comment>
<sequence length="111" mass="12052">MKRVVIEELTPGMILAKPVTNSTGLVVLPIGAELDDATLARLQRLGLPSVYVDGEAGGASGKTLDELEAELDHRFRRVIDDPIQYQLREAIRLQLRATHGVSDPPEAPPTT</sequence>